<sequence length="82" mass="9001">MLSKGIANHLHYTLARREVCVHYPTAINVLHTVNRFSGILPLMTCSTENRPCVPGSHLKTSGPKALPSGRRNPVINAKINET</sequence>
<proteinExistence type="predicted"/>
<dbReference type="AlphaFoldDB" id="A0A4Y2SGK9"/>
<dbReference type="Proteomes" id="UP000499080">
    <property type="component" value="Unassembled WGS sequence"/>
</dbReference>
<evidence type="ECO:0000313" key="3">
    <source>
        <dbReference type="EMBL" id="GBN87372.1"/>
    </source>
</evidence>
<dbReference type="EMBL" id="BGPR01021780">
    <property type="protein sequence ID" value="GBN87372.1"/>
    <property type="molecule type" value="Genomic_DNA"/>
</dbReference>
<reference evidence="3 6" key="1">
    <citation type="journal article" date="2019" name="Sci. Rep.">
        <title>Orb-weaving spider Araneus ventricosus genome elucidates the spidroin gene catalogue.</title>
        <authorList>
            <person name="Kono N."/>
            <person name="Nakamura H."/>
            <person name="Ohtoshi R."/>
            <person name="Moran D.A.P."/>
            <person name="Shinohara A."/>
            <person name="Yoshida Y."/>
            <person name="Fujiwara M."/>
            <person name="Mori M."/>
            <person name="Tomita M."/>
            <person name="Arakawa K."/>
        </authorList>
    </citation>
    <scope>NUCLEOTIDE SEQUENCE [LARGE SCALE GENOMIC DNA]</scope>
</reference>
<dbReference type="EMBL" id="BGPR01022980">
    <property type="protein sequence ID" value="GBN89793.1"/>
    <property type="molecule type" value="Genomic_DNA"/>
</dbReference>
<dbReference type="EMBL" id="BGPR01021748">
    <property type="protein sequence ID" value="GBN87306.1"/>
    <property type="molecule type" value="Genomic_DNA"/>
</dbReference>
<accession>A0A4Y2SGK9</accession>
<evidence type="ECO:0000313" key="5">
    <source>
        <dbReference type="EMBL" id="GBN89793.1"/>
    </source>
</evidence>
<evidence type="ECO:0000313" key="6">
    <source>
        <dbReference type="Proteomes" id="UP000499080"/>
    </source>
</evidence>
<evidence type="ECO:0000313" key="4">
    <source>
        <dbReference type="EMBL" id="GBN89773.1"/>
    </source>
</evidence>
<protein>
    <submittedName>
        <fullName evidence="3">Uncharacterized protein</fullName>
    </submittedName>
</protein>
<evidence type="ECO:0000313" key="2">
    <source>
        <dbReference type="EMBL" id="GBN87306.1"/>
    </source>
</evidence>
<comment type="caution">
    <text evidence="3">The sequence shown here is derived from an EMBL/GenBank/DDBJ whole genome shotgun (WGS) entry which is preliminary data.</text>
</comment>
<keyword evidence="6" id="KW-1185">Reference proteome</keyword>
<evidence type="ECO:0000256" key="1">
    <source>
        <dbReference type="SAM" id="MobiDB-lite"/>
    </source>
</evidence>
<dbReference type="EMBL" id="BGPR01022968">
    <property type="protein sequence ID" value="GBN89773.1"/>
    <property type="molecule type" value="Genomic_DNA"/>
</dbReference>
<organism evidence="3 6">
    <name type="scientific">Araneus ventricosus</name>
    <name type="common">Orbweaver spider</name>
    <name type="synonym">Epeira ventricosa</name>
    <dbReference type="NCBI Taxonomy" id="182803"/>
    <lineage>
        <taxon>Eukaryota</taxon>
        <taxon>Metazoa</taxon>
        <taxon>Ecdysozoa</taxon>
        <taxon>Arthropoda</taxon>
        <taxon>Chelicerata</taxon>
        <taxon>Arachnida</taxon>
        <taxon>Araneae</taxon>
        <taxon>Araneomorphae</taxon>
        <taxon>Entelegynae</taxon>
        <taxon>Araneoidea</taxon>
        <taxon>Araneidae</taxon>
        <taxon>Araneus</taxon>
    </lineage>
</organism>
<feature type="region of interest" description="Disordered" evidence="1">
    <location>
        <begin position="56"/>
        <end position="82"/>
    </location>
</feature>
<name>A0A4Y2SGK9_ARAVE</name>
<gene>
    <name evidence="2" type="ORF">AVEN_146022_1</name>
    <name evidence="3" type="ORF">AVEN_173739_1</name>
    <name evidence="5" type="ORF">AVEN_264677_1</name>
    <name evidence="4" type="ORF">AVEN_58884_1</name>
</gene>